<protein>
    <submittedName>
        <fullName evidence="4">Retrovirus-related Pol polyprotein from transposon TNT 1-94</fullName>
    </submittedName>
</protein>
<accession>A0A5B6WLL2</accession>
<dbReference type="OrthoDB" id="1072921at2759"/>
<dbReference type="InterPro" id="IPR043502">
    <property type="entry name" value="DNA/RNA_pol_sf"/>
</dbReference>
<dbReference type="CDD" id="cd09272">
    <property type="entry name" value="RNase_HI_RT_Ty1"/>
    <property type="match status" value="1"/>
</dbReference>
<evidence type="ECO:0000313" key="4">
    <source>
        <dbReference type="EMBL" id="KAA3481957.1"/>
    </source>
</evidence>
<keyword evidence="1" id="KW-0378">Hydrolase</keyword>
<sequence length="558" mass="63993">MTCGKKLFKDLDRSLKSSVRIGNREYLEVQGKGTVVIESCTGTKFISDVLFVLEIDQNLLSVGQLVENGFKVMFEEGMCLILYFCSNVLFRIKMQNKSFSLNPLEEEQVAFKCQVSDSEFKVESESGCKIQVVNLIMGQDITHKGKMIVSRDVQFLEDEQWDWTSDAEEQKQELSLNPNELVDDTLIRGYEKAEDDKELMEAMKEELGIIKKNQTWELVERPTNRKVIGVKWVFRTKLNPDGSMSKYKARLEVKGYAQVWGVDFSKTFAFVARMDIIRMLLAMSAFLNEVLNEEIYVEQADGFITPSQEGKVFLLKKALYGLKQAPRAWYNKVDEHLLNIDFVKSLSESTLYVKKSGTNLFIVSLYVDDMLVTRNDASQIELFKKDMMEVFEITDLGEMHYLSGIEIKQNQNESVNTSMNQKEKLQKMDGANPADEKVYKSFVGCLMYLTSTRLDIMYIVSVLSRFLHYVSEIHMIAAKKALRYLKGTLAYGINFSKVEKFNLKGYFDSDWAVALDDMRSTSGYCFTFGLSCFSWCSRKQEMVNQSTAEVEFIAATTV</sequence>
<dbReference type="EMBL" id="SMMG02000003">
    <property type="protein sequence ID" value="KAA3481957.1"/>
    <property type="molecule type" value="Genomic_DNA"/>
</dbReference>
<dbReference type="SUPFAM" id="SSF56672">
    <property type="entry name" value="DNA/RNA polymerases"/>
    <property type="match status" value="1"/>
</dbReference>
<keyword evidence="5" id="KW-1185">Reference proteome</keyword>
<keyword evidence="1" id="KW-0645">Protease</keyword>
<comment type="caution">
    <text evidence="4">The sequence shown here is derived from an EMBL/GenBank/DDBJ whole genome shotgun (WGS) entry which is preliminary data.</text>
</comment>
<name>A0A5B6WLL2_9ROSI</name>
<gene>
    <name evidence="4" type="ORF">EPI10_022275</name>
</gene>
<organism evidence="4 5">
    <name type="scientific">Gossypium australe</name>
    <dbReference type="NCBI Taxonomy" id="47621"/>
    <lineage>
        <taxon>Eukaryota</taxon>
        <taxon>Viridiplantae</taxon>
        <taxon>Streptophyta</taxon>
        <taxon>Embryophyta</taxon>
        <taxon>Tracheophyta</taxon>
        <taxon>Spermatophyta</taxon>
        <taxon>Magnoliopsida</taxon>
        <taxon>eudicotyledons</taxon>
        <taxon>Gunneridae</taxon>
        <taxon>Pentapetalae</taxon>
        <taxon>rosids</taxon>
        <taxon>malvids</taxon>
        <taxon>Malvales</taxon>
        <taxon>Malvaceae</taxon>
        <taxon>Malvoideae</taxon>
        <taxon>Gossypium</taxon>
    </lineage>
</organism>
<feature type="domain" description="Reverse transcriptase Ty1/copia-type" evidence="2">
    <location>
        <begin position="213"/>
        <end position="413"/>
    </location>
</feature>
<feature type="domain" description="Retrovirus-related Pol polyprotein from transposon TNT 1-94-like beta-barrel" evidence="3">
    <location>
        <begin position="1"/>
        <end position="70"/>
    </location>
</feature>
<proteinExistence type="predicted"/>
<dbReference type="InterPro" id="IPR013103">
    <property type="entry name" value="RVT_2"/>
</dbReference>
<evidence type="ECO:0000256" key="1">
    <source>
        <dbReference type="ARBA" id="ARBA00022750"/>
    </source>
</evidence>
<dbReference type="PANTHER" id="PTHR11439">
    <property type="entry name" value="GAG-POL-RELATED RETROTRANSPOSON"/>
    <property type="match status" value="1"/>
</dbReference>
<evidence type="ECO:0000259" key="3">
    <source>
        <dbReference type="Pfam" id="PF22936"/>
    </source>
</evidence>
<dbReference type="Pfam" id="PF07727">
    <property type="entry name" value="RVT_2"/>
    <property type="match status" value="1"/>
</dbReference>
<dbReference type="Pfam" id="PF22936">
    <property type="entry name" value="Pol_BBD"/>
    <property type="match status" value="1"/>
</dbReference>
<evidence type="ECO:0000313" key="5">
    <source>
        <dbReference type="Proteomes" id="UP000325315"/>
    </source>
</evidence>
<dbReference type="AlphaFoldDB" id="A0A5B6WLL2"/>
<evidence type="ECO:0000259" key="2">
    <source>
        <dbReference type="Pfam" id="PF07727"/>
    </source>
</evidence>
<dbReference type="PANTHER" id="PTHR11439:SF503">
    <property type="entry name" value="CYSTEINE-RICH RLK (RECEPTOR-LIKE PROTEIN KINASE) 8"/>
    <property type="match status" value="1"/>
</dbReference>
<dbReference type="GO" id="GO:0004190">
    <property type="term" value="F:aspartic-type endopeptidase activity"/>
    <property type="evidence" value="ECO:0007669"/>
    <property type="project" value="UniProtKB-KW"/>
</dbReference>
<reference evidence="4" key="1">
    <citation type="submission" date="2019-08" db="EMBL/GenBank/DDBJ databases">
        <authorList>
            <person name="Liu F."/>
        </authorList>
    </citation>
    <scope>NUCLEOTIDE SEQUENCE [LARGE SCALE GENOMIC DNA]</scope>
    <source>
        <strain evidence="4">PA1801</strain>
        <tissue evidence="4">Leaf</tissue>
    </source>
</reference>
<dbReference type="InterPro" id="IPR054722">
    <property type="entry name" value="PolX-like_BBD"/>
</dbReference>
<keyword evidence="1" id="KW-0064">Aspartyl protease</keyword>
<dbReference type="Proteomes" id="UP000325315">
    <property type="component" value="Unassembled WGS sequence"/>
</dbReference>